<gene>
    <name evidence="2" type="ORF">PG996_009544</name>
</gene>
<feature type="region of interest" description="Disordered" evidence="1">
    <location>
        <begin position="182"/>
        <end position="204"/>
    </location>
</feature>
<name>A0ABR1UP56_9PEZI</name>
<dbReference type="Proteomes" id="UP001446871">
    <property type="component" value="Unassembled WGS sequence"/>
</dbReference>
<feature type="compositionally biased region" description="Low complexity" evidence="1">
    <location>
        <begin position="50"/>
        <end position="65"/>
    </location>
</feature>
<organism evidence="2 3">
    <name type="scientific">Apiospora saccharicola</name>
    <dbReference type="NCBI Taxonomy" id="335842"/>
    <lineage>
        <taxon>Eukaryota</taxon>
        <taxon>Fungi</taxon>
        <taxon>Dikarya</taxon>
        <taxon>Ascomycota</taxon>
        <taxon>Pezizomycotina</taxon>
        <taxon>Sordariomycetes</taxon>
        <taxon>Xylariomycetidae</taxon>
        <taxon>Amphisphaeriales</taxon>
        <taxon>Apiosporaceae</taxon>
        <taxon>Apiospora</taxon>
    </lineage>
</organism>
<dbReference type="EMBL" id="JAQQWM010000006">
    <property type="protein sequence ID" value="KAK8059614.1"/>
    <property type="molecule type" value="Genomic_DNA"/>
</dbReference>
<evidence type="ECO:0000256" key="1">
    <source>
        <dbReference type="SAM" id="MobiDB-lite"/>
    </source>
</evidence>
<evidence type="ECO:0000313" key="3">
    <source>
        <dbReference type="Proteomes" id="UP001446871"/>
    </source>
</evidence>
<keyword evidence="3" id="KW-1185">Reference proteome</keyword>
<protein>
    <submittedName>
        <fullName evidence="2">Uncharacterized protein</fullName>
    </submittedName>
</protein>
<proteinExistence type="predicted"/>
<feature type="region of interest" description="Disordered" evidence="1">
    <location>
        <begin position="1"/>
        <end position="78"/>
    </location>
</feature>
<accession>A0ABR1UP56</accession>
<reference evidence="2 3" key="1">
    <citation type="submission" date="2023-01" db="EMBL/GenBank/DDBJ databases">
        <title>Analysis of 21 Apiospora genomes using comparative genomics revels a genus with tremendous synthesis potential of carbohydrate active enzymes and secondary metabolites.</title>
        <authorList>
            <person name="Sorensen T."/>
        </authorList>
    </citation>
    <scope>NUCLEOTIDE SEQUENCE [LARGE SCALE GENOMIC DNA]</scope>
    <source>
        <strain evidence="2 3">CBS 83171</strain>
    </source>
</reference>
<feature type="compositionally biased region" description="Basic and acidic residues" evidence="1">
    <location>
        <begin position="8"/>
        <end position="22"/>
    </location>
</feature>
<evidence type="ECO:0000313" key="2">
    <source>
        <dbReference type="EMBL" id="KAK8059614.1"/>
    </source>
</evidence>
<comment type="caution">
    <text evidence="2">The sequence shown here is derived from an EMBL/GenBank/DDBJ whole genome shotgun (WGS) entry which is preliminary data.</text>
</comment>
<sequence>MVNGTQEQPRERRDHAFWDTHFRQRGYKRPGQQQQQRHHRPGLHHGSGGHSSQNNGLNPNNSNPGKAVSSPAHHPRPFDHIENERQHLQYLLAEQDRRAVDLFSRVAAVDGAYDFGSAREQRQARKDRAWVQRRIGQTVDREREILVRLGEIHVEIQCRERWHMVEQQKAFLRQQGGRHRHWGWGGEGNSLNQPPRQGRGSGASHRYYQDEVEPAIVSSYVQQQHQQHQQHMWPTNPRCTSITGMPWTGVTEWYPDFVTSASVDSSRRRTSGAQVGGQVRLLEESPAYRPRRSSYISNASYATEVDERHGLSFDPVLPISRLPDRRRSLPTMHYNWDGGSGHRCLGYIAEE</sequence>